<evidence type="ECO:0000313" key="4">
    <source>
        <dbReference type="Proteomes" id="UP000065220"/>
    </source>
</evidence>
<dbReference type="InterPro" id="IPR002347">
    <property type="entry name" value="SDR_fam"/>
</dbReference>
<reference evidence="4" key="1">
    <citation type="submission" date="2016-02" db="EMBL/GenBank/DDBJ databases">
        <authorList>
            <person name="Holder M.E."/>
            <person name="Ajami N.J."/>
            <person name="Petrosino J.F."/>
        </authorList>
    </citation>
    <scope>NUCLEOTIDE SEQUENCE [LARGE SCALE GENOMIC DNA]</scope>
    <source>
        <strain evidence="4">CCUG 36733</strain>
    </source>
</reference>
<dbReference type="RefSeq" id="WP_067939235.1">
    <property type="nucleotide sequence ID" value="NZ_CP014228.1"/>
</dbReference>
<accession>A0A120KKW0</accession>
<dbReference type="PROSITE" id="PS00061">
    <property type="entry name" value="ADH_SHORT"/>
    <property type="match status" value="1"/>
</dbReference>
<dbReference type="OrthoDB" id="9803333at2"/>
<dbReference type="GO" id="GO:0016614">
    <property type="term" value="F:oxidoreductase activity, acting on CH-OH group of donors"/>
    <property type="evidence" value="ECO:0007669"/>
    <property type="project" value="UniProtKB-ARBA"/>
</dbReference>
<dbReference type="Proteomes" id="UP000065220">
    <property type="component" value="Chromosome"/>
</dbReference>
<dbReference type="NCBIfam" id="NF009389">
    <property type="entry name" value="PRK12748.1"/>
    <property type="match status" value="1"/>
</dbReference>
<keyword evidence="4" id="KW-1185">Reference proteome</keyword>
<name>A0A120KKW0_ACTRD</name>
<keyword evidence="2" id="KW-0560">Oxidoreductase</keyword>
<evidence type="ECO:0000256" key="2">
    <source>
        <dbReference type="ARBA" id="ARBA00023002"/>
    </source>
</evidence>
<dbReference type="STRING" id="111015.AXF14_00990"/>
<dbReference type="Gene3D" id="3.40.50.720">
    <property type="entry name" value="NAD(P)-binding Rossmann-like Domain"/>
    <property type="match status" value="1"/>
</dbReference>
<sequence>MSAPEHTATDCEHPLRGRRVLVTGVSRRRGIGYAIACRAAGLGASVALHHFAPHDAEQPWGADDLTAVVEGVRSHLIPDAALVEVSADLADAAEPRRVVEAAAEGLGGLDGLVCNHAASGHDGRLEEIEPEDLDLHWRVNARASLLLVQAFAEVFQRPDAPDLTGSAVLMTSGQGLGPMPEEIAYCTSKAALSGMTPSLADGLADRGIRLNTVNPGPVDTGYMDDALREDVRAAFPAGRLSTPEDPARLICWLLSDEARWVTGQVISTEGGFRR</sequence>
<evidence type="ECO:0000313" key="3">
    <source>
        <dbReference type="EMBL" id="AMD86434.1"/>
    </source>
</evidence>
<dbReference type="SUPFAM" id="SSF51735">
    <property type="entry name" value="NAD(P)-binding Rossmann-fold domains"/>
    <property type="match status" value="1"/>
</dbReference>
<dbReference type="PANTHER" id="PTHR48107">
    <property type="entry name" value="NADPH-DEPENDENT ALDEHYDE REDUCTASE-LIKE PROTEIN, CHLOROPLASTIC-RELATED"/>
    <property type="match status" value="1"/>
</dbReference>
<comment type="similarity">
    <text evidence="1">Belongs to the short-chain dehydrogenases/reductases (SDR) family.</text>
</comment>
<dbReference type="EMBL" id="CP014228">
    <property type="protein sequence ID" value="AMD86434.1"/>
    <property type="molecule type" value="Genomic_DNA"/>
</dbReference>
<evidence type="ECO:0000256" key="1">
    <source>
        <dbReference type="ARBA" id="ARBA00006484"/>
    </source>
</evidence>
<dbReference type="AlphaFoldDB" id="A0A120KKW0"/>
<protein>
    <submittedName>
        <fullName evidence="3">3-ketoacyl-ACP reductase</fullName>
    </submittedName>
</protein>
<gene>
    <name evidence="3" type="ORF">AXF14_00990</name>
</gene>
<dbReference type="Pfam" id="PF13561">
    <property type="entry name" value="adh_short_C2"/>
    <property type="match status" value="1"/>
</dbReference>
<dbReference type="KEGG" id="ard:AXF14_00990"/>
<dbReference type="PRINTS" id="PR00081">
    <property type="entry name" value="GDHRDH"/>
</dbReference>
<organism evidence="3 4">
    <name type="scientific">Actinomyces radicidentis</name>
    <dbReference type="NCBI Taxonomy" id="111015"/>
    <lineage>
        <taxon>Bacteria</taxon>
        <taxon>Bacillati</taxon>
        <taxon>Actinomycetota</taxon>
        <taxon>Actinomycetes</taxon>
        <taxon>Actinomycetales</taxon>
        <taxon>Actinomycetaceae</taxon>
        <taxon>Actinomyces</taxon>
    </lineage>
</organism>
<dbReference type="InterPro" id="IPR020904">
    <property type="entry name" value="Sc_DH/Rdtase_CS"/>
</dbReference>
<dbReference type="CDD" id="cd05233">
    <property type="entry name" value="SDR_c"/>
    <property type="match status" value="1"/>
</dbReference>
<dbReference type="InterPro" id="IPR036291">
    <property type="entry name" value="NAD(P)-bd_dom_sf"/>
</dbReference>
<proteinExistence type="inferred from homology"/>
<dbReference type="PANTHER" id="PTHR48107:SF7">
    <property type="entry name" value="RE15974P"/>
    <property type="match status" value="1"/>
</dbReference>